<feature type="compositionally biased region" description="Basic and acidic residues" evidence="2">
    <location>
        <begin position="1"/>
        <end position="18"/>
    </location>
</feature>
<feature type="region of interest" description="Disordered" evidence="2">
    <location>
        <begin position="1"/>
        <end position="71"/>
    </location>
</feature>
<dbReference type="EMBL" id="FO082054">
    <property type="protein sequence ID" value="CCE88773.1"/>
    <property type="molecule type" value="Genomic_DNA"/>
</dbReference>
<dbReference type="Gene3D" id="3.90.640.10">
    <property type="entry name" value="Actin, Chain A, domain 4"/>
    <property type="match status" value="1"/>
</dbReference>
<dbReference type="Pfam" id="PF00022">
    <property type="entry name" value="Actin"/>
    <property type="match status" value="1"/>
</dbReference>
<name>G8YL39_PICSO</name>
<evidence type="ECO:0000256" key="1">
    <source>
        <dbReference type="RuleBase" id="RU000487"/>
    </source>
</evidence>
<dbReference type="HOGENOM" id="CLU_006974_0_1_1"/>
<dbReference type="Gene3D" id="3.30.420.40">
    <property type="match status" value="1"/>
</dbReference>
<dbReference type="FunCoup" id="G8YL39">
    <property type="interactions" value="1478"/>
</dbReference>
<reference evidence="3 4" key="1">
    <citation type="journal article" date="2012" name="G3 (Bethesda)">
        <title>Pichia sorbitophila, an interspecies yeast hybrid reveals early steps of genome resolution following polyploidization.</title>
        <authorList>
            <person name="Leh Louis V."/>
            <person name="Despons L."/>
            <person name="Friedrich A."/>
            <person name="Martin T."/>
            <person name="Durrens P."/>
            <person name="Casaregola S."/>
            <person name="Neuveglise C."/>
            <person name="Fairhead C."/>
            <person name="Marck C."/>
            <person name="Cruz J.A."/>
            <person name="Straub M.L."/>
            <person name="Kugler V."/>
            <person name="Sacerdot C."/>
            <person name="Uzunov Z."/>
            <person name="Thierry A."/>
            <person name="Weiss S."/>
            <person name="Bleykasten C."/>
            <person name="De Montigny J."/>
            <person name="Jacques N."/>
            <person name="Jung P."/>
            <person name="Lemaire M."/>
            <person name="Mallet S."/>
            <person name="Morel G."/>
            <person name="Richard G.F."/>
            <person name="Sarkar A."/>
            <person name="Savel G."/>
            <person name="Schacherer J."/>
            <person name="Seret M.L."/>
            <person name="Talla E."/>
            <person name="Samson G."/>
            <person name="Jubin C."/>
            <person name="Poulain J."/>
            <person name="Vacherie B."/>
            <person name="Barbe V."/>
            <person name="Pelletier E."/>
            <person name="Sherman D.J."/>
            <person name="Westhof E."/>
            <person name="Weissenbach J."/>
            <person name="Baret P.V."/>
            <person name="Wincker P."/>
            <person name="Gaillardin C."/>
            <person name="Dujon B."/>
            <person name="Souciet J.L."/>
        </authorList>
    </citation>
    <scope>NUCLEOTIDE SEQUENCE [LARGE SCALE GENOMIC DNA]</scope>
    <source>
        <strain evidence="4">ATCC MYA-4447 / BCRC 22081 / CBS 7064 / NBRC 10061 / NRRL Y-12695</strain>
    </source>
</reference>
<dbReference type="InterPro" id="IPR043129">
    <property type="entry name" value="ATPase_NBD"/>
</dbReference>
<dbReference type="CDD" id="cd10206">
    <property type="entry name" value="ASKHA_NBD_Arp8-like"/>
    <property type="match status" value="1"/>
</dbReference>
<evidence type="ECO:0000256" key="2">
    <source>
        <dbReference type="SAM" id="MobiDB-lite"/>
    </source>
</evidence>
<keyword evidence="4" id="KW-1185">Reference proteome</keyword>
<dbReference type="eggNOG" id="KOG0797">
    <property type="taxonomic scope" value="Eukaryota"/>
</dbReference>
<feature type="compositionally biased region" description="Acidic residues" evidence="2">
    <location>
        <begin position="180"/>
        <end position="197"/>
    </location>
</feature>
<dbReference type="SUPFAM" id="SSF53067">
    <property type="entry name" value="Actin-like ATPase domain"/>
    <property type="match status" value="2"/>
</dbReference>
<organism evidence="3 4">
    <name type="scientific">Pichia sorbitophila (strain ATCC MYA-4447 / BCRC 22081 / CBS 7064 / NBRC 10061 / NRRL Y-12695)</name>
    <name type="common">Hybrid yeast</name>
    <dbReference type="NCBI Taxonomy" id="559304"/>
    <lineage>
        <taxon>Eukaryota</taxon>
        <taxon>Fungi</taxon>
        <taxon>Dikarya</taxon>
        <taxon>Ascomycota</taxon>
        <taxon>Saccharomycotina</taxon>
        <taxon>Pichiomycetes</taxon>
        <taxon>Debaryomycetaceae</taxon>
        <taxon>Millerozyma</taxon>
    </lineage>
</organism>
<dbReference type="Gene3D" id="3.30.420.580">
    <property type="match status" value="1"/>
</dbReference>
<accession>G8YL39</accession>
<dbReference type="Proteomes" id="UP000005222">
    <property type="component" value="Chromosome F"/>
</dbReference>
<proteinExistence type="inferred from homology"/>
<dbReference type="AlphaFoldDB" id="G8YL39"/>
<dbReference type="OMA" id="KSHVELF"/>
<dbReference type="SMART" id="SM00268">
    <property type="entry name" value="ACTIN"/>
    <property type="match status" value="1"/>
</dbReference>
<dbReference type="InterPro" id="IPR004000">
    <property type="entry name" value="Actin"/>
</dbReference>
<dbReference type="InParanoid" id="G8YL39"/>
<feature type="compositionally biased region" description="Basic and acidic residues" evidence="2">
    <location>
        <begin position="158"/>
        <end position="179"/>
    </location>
</feature>
<feature type="region of interest" description="Disordered" evidence="2">
    <location>
        <begin position="145"/>
        <end position="203"/>
    </location>
</feature>
<protein>
    <submittedName>
        <fullName evidence="3">Piso0_001553 protein</fullName>
    </submittedName>
</protein>
<sequence length="843" mass="96352">MNSDDNLAREVDGDDVLKSDPPIEEPKQEAINEDGESKDTENTAAKKRKKAPASGKKPSAEVLQRRKEGRMKAAATIANNLKKTGIGRFEEENGFRLTSVKQIPLINQKNYYTDYLKKDEQVSFIRNWRMEKLLQQKIKNLKKDDLKKEETEGTGSDSRAESLSLKDIENETNEKKAVVEEDEEEEEDDENDNEELSEEKAKLGYDTIVIQPGSENIRIGRATNAYPKTIPTVIAVPNVDRDADVPLSPERSYNEDGDVIFSEQFNEAKELVTKDFKARMKYYKRRILPNSREAAINFNRRQEPEKIPDHNDPMKKDWLDLSSDENKDRRFFVGEDAFNLPISDKYKDWKLRYPIVAGKFNEFSEDYSSPQEVLGDLCNILTEALKLLDIKLSQTPGLKAILIIPDLYDKMYVENWCELLLKHVGFGKVSVIQEAVSATFGAGSSSACIIDVGAQTTSVTCVEEGMVINDSRLLLDYGGDNITETFMKILLQSHFPYKEINLNNRNDDWELAQTLKHNYVTLQDADVSVQHYHFYKSKPSEKTEKYEFKVFDEVMLAPLGLFYPELFEVKDKREKKKLLFSPSEDQYTGLSNNPSSRSQENGIDKMAFSDLADGHLLARLQEEKSKKTNNAVSKSKSTDAADLREFYTNCTMPLEKAIIESITNACLSTDFSKAKKLYDNIIIVGGGLAKIPGYDLLLTDRINIWRPKYLSTSTIDEILEYVSKERAACEQKRQALIEEYKTRKQQKDQPLEEVELDDSELEHIDEETQLLLDLDHLDSVCDNGLLLPVTILPPPREFDPAMLTWKGGSVYGRLKVASEMWISSDDWNLLQSRSLYYKTLFTY</sequence>
<evidence type="ECO:0000313" key="4">
    <source>
        <dbReference type="Proteomes" id="UP000005222"/>
    </source>
</evidence>
<evidence type="ECO:0000313" key="3">
    <source>
        <dbReference type="EMBL" id="CCE88773.1"/>
    </source>
</evidence>
<dbReference type="OrthoDB" id="5572108at2759"/>
<dbReference type="PANTHER" id="PTHR11937">
    <property type="entry name" value="ACTIN"/>
    <property type="match status" value="1"/>
</dbReference>
<comment type="similarity">
    <text evidence="1">Belongs to the actin family.</text>
</comment>
<feature type="compositionally biased region" description="Basic and acidic residues" evidence="2">
    <location>
        <begin position="24"/>
        <end position="41"/>
    </location>
</feature>
<gene>
    <name evidence="3" type="primary">Piso0_001553</name>
    <name evidence="3" type="ORF">GNLVRS01_PISO0F08937g</name>
</gene>
<dbReference type="STRING" id="559304.G8YL39"/>